<dbReference type="InterPro" id="IPR000089">
    <property type="entry name" value="Biotin_lipoyl"/>
</dbReference>
<dbReference type="PANTHER" id="PTHR47597:SF1">
    <property type="entry name" value="IS A MEMBER OF THE PF|00364 BIOTIN-REQUIRING ENZYMES FAMILY-RELATED"/>
    <property type="match status" value="1"/>
</dbReference>
<dbReference type="AlphaFoldDB" id="A0A8T0GWM4"/>
<dbReference type="Proteomes" id="UP000822688">
    <property type="component" value="Chromosome 9"/>
</dbReference>
<dbReference type="InterPro" id="IPR011053">
    <property type="entry name" value="Single_hybrid_motif"/>
</dbReference>
<reference evidence="2" key="1">
    <citation type="submission" date="2020-06" db="EMBL/GenBank/DDBJ databases">
        <title>WGS assembly of Ceratodon purpureus strain R40.</title>
        <authorList>
            <person name="Carey S.B."/>
            <person name="Jenkins J."/>
            <person name="Shu S."/>
            <person name="Lovell J.T."/>
            <person name="Sreedasyam A."/>
            <person name="Maumus F."/>
            <person name="Tiley G.P."/>
            <person name="Fernandez-Pozo N."/>
            <person name="Barry K."/>
            <person name="Chen C."/>
            <person name="Wang M."/>
            <person name="Lipzen A."/>
            <person name="Daum C."/>
            <person name="Saski C.A."/>
            <person name="Payton A.C."/>
            <person name="Mcbreen J.C."/>
            <person name="Conrad R.E."/>
            <person name="Kollar L.M."/>
            <person name="Olsson S."/>
            <person name="Huttunen S."/>
            <person name="Landis J.B."/>
            <person name="Wickett N.J."/>
            <person name="Johnson M.G."/>
            <person name="Rensing S.A."/>
            <person name="Grimwood J."/>
            <person name="Schmutz J."/>
            <person name="Mcdaniel S.F."/>
        </authorList>
    </citation>
    <scope>NUCLEOTIDE SEQUENCE</scope>
    <source>
        <strain evidence="2">R40</strain>
    </source>
</reference>
<dbReference type="PANTHER" id="PTHR47597">
    <property type="entry name" value="IS A MEMBER OF THE PF|00364 BIOTIN-REQUIRING ENZYMES FAMILY-RELATED"/>
    <property type="match status" value="1"/>
</dbReference>
<dbReference type="Pfam" id="PF00364">
    <property type="entry name" value="Biotin_lipoyl"/>
    <property type="match status" value="1"/>
</dbReference>
<evidence type="ECO:0000313" key="3">
    <source>
        <dbReference type="Proteomes" id="UP000822688"/>
    </source>
</evidence>
<dbReference type="InterPro" id="IPR053217">
    <property type="entry name" value="ACC_Biotin_Carrier"/>
</dbReference>
<dbReference type="CDD" id="cd06850">
    <property type="entry name" value="biotinyl_domain"/>
    <property type="match status" value="1"/>
</dbReference>
<accession>A0A8T0GWM4</accession>
<comment type="caution">
    <text evidence="2">The sequence shown here is derived from an EMBL/GenBank/DDBJ whole genome shotgun (WGS) entry which is preliminary data.</text>
</comment>
<evidence type="ECO:0000313" key="2">
    <source>
        <dbReference type="EMBL" id="KAG0562699.1"/>
    </source>
</evidence>
<organism evidence="2 3">
    <name type="scientific">Ceratodon purpureus</name>
    <name type="common">Fire moss</name>
    <name type="synonym">Dicranum purpureum</name>
    <dbReference type="NCBI Taxonomy" id="3225"/>
    <lineage>
        <taxon>Eukaryota</taxon>
        <taxon>Viridiplantae</taxon>
        <taxon>Streptophyta</taxon>
        <taxon>Embryophyta</taxon>
        <taxon>Bryophyta</taxon>
        <taxon>Bryophytina</taxon>
        <taxon>Bryopsida</taxon>
        <taxon>Dicranidae</taxon>
        <taxon>Pseudoditrichales</taxon>
        <taxon>Ditrichaceae</taxon>
        <taxon>Ceratodon</taxon>
    </lineage>
</organism>
<name>A0A8T0GWM4_CERPU</name>
<gene>
    <name evidence="2" type="ORF">KC19_9G165900</name>
</gene>
<dbReference type="OrthoDB" id="529457at2759"/>
<dbReference type="EMBL" id="CM026430">
    <property type="protein sequence ID" value="KAG0562699.1"/>
    <property type="molecule type" value="Genomic_DNA"/>
</dbReference>
<protein>
    <recommendedName>
        <fullName evidence="1">Lipoyl-binding domain-containing protein</fullName>
    </recommendedName>
</protein>
<sequence>MALAAAGRFVVAGSGALECAALVGSERQAFAASERVVIPARRSCIALRECLSSTGVTFPVTRARVQARALATNYLEEESNVSEVEEGVSDVEEEDEVNPLMPSAFEVQNLLMQVCDETSNIAEVQLKVGSFSLKVRRQIGKPAPAPKPVAAGPPVLGKAMVESIPADSVPTASKSTKPKLALSAPSLKPISNFSSMEAAADAGLMFVTSPKVGLFRKGRTVKGKSGPSLCEEGQVIKKGQVVCYLEQLGTQQPIESDVTGEVEKVLWDDGEPVGYGDPLIAIRPSFPGIKVKGQLTG</sequence>
<dbReference type="SUPFAM" id="SSF51230">
    <property type="entry name" value="Single hybrid motif"/>
    <property type="match status" value="1"/>
</dbReference>
<keyword evidence="3" id="KW-1185">Reference proteome</keyword>
<feature type="domain" description="Lipoyl-binding" evidence="1">
    <location>
        <begin position="225"/>
        <end position="282"/>
    </location>
</feature>
<evidence type="ECO:0000259" key="1">
    <source>
        <dbReference type="Pfam" id="PF00364"/>
    </source>
</evidence>
<proteinExistence type="predicted"/>
<dbReference type="Gene3D" id="2.40.50.100">
    <property type="match status" value="1"/>
</dbReference>